<name>A0ABQ9XK16_9EUKA</name>
<keyword evidence="2" id="KW-1185">Reference proteome</keyword>
<dbReference type="EMBL" id="JARBJD010000114">
    <property type="protein sequence ID" value="KAK2951737.1"/>
    <property type="molecule type" value="Genomic_DNA"/>
</dbReference>
<dbReference type="Proteomes" id="UP001281761">
    <property type="component" value="Unassembled WGS sequence"/>
</dbReference>
<protein>
    <submittedName>
        <fullName evidence="1">Uncharacterized protein</fullName>
    </submittedName>
</protein>
<reference evidence="1 2" key="1">
    <citation type="journal article" date="2022" name="bioRxiv">
        <title>Genomics of Preaxostyla Flagellates Illuminates Evolutionary Transitions and the Path Towards Mitochondrial Loss.</title>
        <authorList>
            <person name="Novak L.V.F."/>
            <person name="Treitli S.C."/>
            <person name="Pyrih J."/>
            <person name="Halakuc P."/>
            <person name="Pipaliya S.V."/>
            <person name="Vacek V."/>
            <person name="Brzon O."/>
            <person name="Soukal P."/>
            <person name="Eme L."/>
            <person name="Dacks J.B."/>
            <person name="Karnkowska A."/>
            <person name="Elias M."/>
            <person name="Hampl V."/>
        </authorList>
    </citation>
    <scope>NUCLEOTIDE SEQUENCE [LARGE SCALE GENOMIC DNA]</scope>
    <source>
        <strain evidence="1">NAU3</strain>
        <tissue evidence="1">Gut</tissue>
    </source>
</reference>
<evidence type="ECO:0000313" key="1">
    <source>
        <dbReference type="EMBL" id="KAK2951737.1"/>
    </source>
</evidence>
<proteinExistence type="predicted"/>
<organism evidence="1 2">
    <name type="scientific">Blattamonas nauphoetae</name>
    <dbReference type="NCBI Taxonomy" id="2049346"/>
    <lineage>
        <taxon>Eukaryota</taxon>
        <taxon>Metamonada</taxon>
        <taxon>Preaxostyla</taxon>
        <taxon>Oxymonadida</taxon>
        <taxon>Blattamonas</taxon>
    </lineage>
</organism>
<comment type="caution">
    <text evidence="1">The sequence shown here is derived from an EMBL/GenBank/DDBJ whole genome shotgun (WGS) entry which is preliminary data.</text>
</comment>
<evidence type="ECO:0000313" key="2">
    <source>
        <dbReference type="Proteomes" id="UP001281761"/>
    </source>
</evidence>
<sequence>MDVKKIDYREMLLESEVFMEILRKPFFDDVWIGDWASFGHFFSEDECSSIQSRWETPIQCLVEISTNPNLSEQLLGKTFAECIGLDNESLSNRIAKVLMQYAGTIRWIVVDGEGYVTNHLVLGPEWNDWQDLVSSLTNKAVQALNDLWPTPYKCLLDFATYPTQKLSDFKQTLEETPDIGMIDAQQIFQIIKIKVKQLKFLRPSQDD</sequence>
<gene>
    <name evidence="1" type="ORF">BLNAU_13349</name>
</gene>
<accession>A0ABQ9XK16</accession>